<keyword evidence="6" id="KW-0805">Transcription regulation</keyword>
<reference evidence="12" key="2">
    <citation type="submission" date="2021-01" db="EMBL/GenBank/DDBJ databases">
        <authorList>
            <person name="Schikora-Tamarit M.A."/>
        </authorList>
    </citation>
    <scope>NUCLEOTIDE SEQUENCE</scope>
    <source>
        <strain evidence="12">CBS6075</strain>
    </source>
</reference>
<reference evidence="12" key="1">
    <citation type="journal article" date="2021" name="Open Biol.">
        <title>Shared evolutionary footprints suggest mitochondrial oxidative damage underlies multiple complex I losses in fungi.</title>
        <authorList>
            <person name="Schikora-Tamarit M.A."/>
            <person name="Marcet-Houben M."/>
            <person name="Nosek J."/>
            <person name="Gabaldon T."/>
        </authorList>
    </citation>
    <scope>NUCLEOTIDE SEQUENCE</scope>
    <source>
        <strain evidence="12">CBS6075</strain>
    </source>
</reference>
<sequence>MSSGFVRGPICGVDNCTSNLWKRIDGRNVCYYGHVNENDIEIDDEEDQLDKQTQGTFSRRLRNVAGLTDTQAKKLRSQQLLQEQQRDYAHGLELKKLLIQCLQIILMRQTEMLEAKLNLPHGYQNAVKRYWAMYLMKKHTKKHSSKLSSQMADFSSVPTVSDLLVFCYLGLVRMRVPVYFNDLWLMVSSGELPFLRAENVIPVDLRLRVPVHALRVFHGPAGQKVDHLIKIGRWVRELAIEQELAISFNWYPLLSKTVLRLRLPLEIIIMVSNIIRGSGLELRIAASKSSPNPEIAIWALIVVSATEYFAQNVLKYGIWREIYESRSASRDEMGVMQNQVSNKSGFLDLVGWSEKQTNEYLDFFESQLLPIVSKDNLVDDTNTKYHTQKIMTNRLFNIFDLPQIATNHMDPVSCVIADYKRYTEPLAKPTQFNRDFTKGIIKGEIRANYGIKESIVDKHVIWGMKQAKKAANHS</sequence>
<dbReference type="GO" id="GO:0070860">
    <property type="term" value="C:RNA polymerase I core factor complex"/>
    <property type="evidence" value="ECO:0007669"/>
    <property type="project" value="InterPro"/>
</dbReference>
<dbReference type="Proteomes" id="UP000769157">
    <property type="component" value="Unassembled WGS sequence"/>
</dbReference>
<dbReference type="GO" id="GO:0042790">
    <property type="term" value="P:nucleolar large rRNA transcription by RNA polymerase I"/>
    <property type="evidence" value="ECO:0007669"/>
    <property type="project" value="TreeGrafter"/>
</dbReference>
<evidence type="ECO:0000256" key="1">
    <source>
        <dbReference type="ARBA" id="ARBA00004604"/>
    </source>
</evidence>
<comment type="similarity">
    <text evidence="2">Belongs to the RRN7/TAF1B family.</text>
</comment>
<dbReference type="InterPro" id="IPR033599">
    <property type="entry name" value="TAF1B/Rrn7"/>
</dbReference>
<dbReference type="OrthoDB" id="428577at2759"/>
<dbReference type="EMBL" id="JAEUBE010000158">
    <property type="protein sequence ID" value="KAH3668178.1"/>
    <property type="molecule type" value="Genomic_DNA"/>
</dbReference>
<evidence type="ECO:0000256" key="2">
    <source>
        <dbReference type="ARBA" id="ARBA00006899"/>
    </source>
</evidence>
<dbReference type="InterPro" id="IPR048540">
    <property type="entry name" value="Rrn7_cyclin_N"/>
</dbReference>
<dbReference type="Pfam" id="PF20644">
    <property type="entry name" value="Rrn7_cyclin_N"/>
    <property type="match status" value="1"/>
</dbReference>
<dbReference type="GO" id="GO:0001164">
    <property type="term" value="F:RNA polymerase I core promoter sequence-specific DNA binding"/>
    <property type="evidence" value="ECO:0007669"/>
    <property type="project" value="InterPro"/>
</dbReference>
<keyword evidence="3" id="KW-0479">Metal-binding</keyword>
<keyword evidence="9" id="KW-0539">Nucleus</keyword>
<comment type="subcellular location">
    <subcellularLocation>
        <location evidence="1">Nucleus</location>
        <location evidence="1">Nucleolus</location>
    </subcellularLocation>
</comment>
<accession>A0A9P8T6J8</accession>
<dbReference type="GO" id="GO:0008270">
    <property type="term" value="F:zinc ion binding"/>
    <property type="evidence" value="ECO:0007669"/>
    <property type="project" value="UniProtKB-KW"/>
</dbReference>
<evidence type="ECO:0000259" key="10">
    <source>
        <dbReference type="Pfam" id="PF20644"/>
    </source>
</evidence>
<organism evidence="12 13">
    <name type="scientific">Ogataea philodendri</name>
    <dbReference type="NCBI Taxonomy" id="1378263"/>
    <lineage>
        <taxon>Eukaryota</taxon>
        <taxon>Fungi</taxon>
        <taxon>Dikarya</taxon>
        <taxon>Ascomycota</taxon>
        <taxon>Saccharomycotina</taxon>
        <taxon>Pichiomycetes</taxon>
        <taxon>Pichiales</taxon>
        <taxon>Pichiaceae</taxon>
        <taxon>Ogataea</taxon>
    </lineage>
</organism>
<evidence type="ECO:0008006" key="14">
    <source>
        <dbReference type="Google" id="ProtNLM"/>
    </source>
</evidence>
<keyword evidence="13" id="KW-1185">Reference proteome</keyword>
<keyword evidence="4" id="KW-0863">Zinc-finger</keyword>
<dbReference type="InterPro" id="IPR048538">
    <property type="entry name" value="Rrn7_cyclin_C"/>
</dbReference>
<evidence type="ECO:0000313" key="12">
    <source>
        <dbReference type="EMBL" id="KAH3668178.1"/>
    </source>
</evidence>
<protein>
    <recommendedName>
        <fullName evidence="14">RRN7-type domain-containing protein</fullName>
    </recommendedName>
</protein>
<dbReference type="AlphaFoldDB" id="A0A9P8T6J8"/>
<name>A0A9P8T6J8_9ASCO</name>
<evidence type="ECO:0000256" key="9">
    <source>
        <dbReference type="ARBA" id="ARBA00023242"/>
    </source>
</evidence>
<feature type="domain" description="Rrn7/TAF1B C-terminal cyclin" evidence="11">
    <location>
        <begin position="248"/>
        <end position="368"/>
    </location>
</feature>
<evidence type="ECO:0000259" key="11">
    <source>
        <dbReference type="Pfam" id="PF20645"/>
    </source>
</evidence>
<evidence type="ECO:0000256" key="3">
    <source>
        <dbReference type="ARBA" id="ARBA00022723"/>
    </source>
</evidence>
<comment type="caution">
    <text evidence="12">The sequence shown here is derived from an EMBL/GenBank/DDBJ whole genome shotgun (WGS) entry which is preliminary data.</text>
</comment>
<evidence type="ECO:0000256" key="4">
    <source>
        <dbReference type="ARBA" id="ARBA00022771"/>
    </source>
</evidence>
<keyword evidence="8" id="KW-0804">Transcription</keyword>
<dbReference type="PANTHER" id="PTHR31576:SF2">
    <property type="entry name" value="TATA BOX-BINDING PROTEIN-ASSOCIATED FACTOR RNA POLYMERASE I SUBUNIT B"/>
    <property type="match status" value="1"/>
</dbReference>
<gene>
    <name evidence="12" type="ORF">OGAPHI_001932</name>
</gene>
<evidence type="ECO:0000256" key="6">
    <source>
        <dbReference type="ARBA" id="ARBA00023015"/>
    </source>
</evidence>
<evidence type="ECO:0000313" key="13">
    <source>
        <dbReference type="Proteomes" id="UP000769157"/>
    </source>
</evidence>
<dbReference type="RefSeq" id="XP_046062592.1">
    <property type="nucleotide sequence ID" value="XM_046202747.1"/>
</dbReference>
<dbReference type="GeneID" id="70233899"/>
<keyword evidence="7" id="KW-0238">DNA-binding</keyword>
<evidence type="ECO:0000256" key="7">
    <source>
        <dbReference type="ARBA" id="ARBA00023125"/>
    </source>
</evidence>
<dbReference type="PANTHER" id="PTHR31576">
    <property type="entry name" value="TATA BOX-BINDING PROTEIN-ASSOCIATED FACTOR RNA POLYMERASE I SUBUNIT B"/>
    <property type="match status" value="1"/>
</dbReference>
<feature type="domain" description="Rrn7/TAF1B N-terminal cyclin" evidence="10">
    <location>
        <begin position="102"/>
        <end position="202"/>
    </location>
</feature>
<keyword evidence="5" id="KW-0862">Zinc</keyword>
<proteinExistence type="inferred from homology"/>
<evidence type="ECO:0000256" key="5">
    <source>
        <dbReference type="ARBA" id="ARBA00022833"/>
    </source>
</evidence>
<dbReference type="Pfam" id="PF20645">
    <property type="entry name" value="Rrn7_cyclin_C"/>
    <property type="match status" value="1"/>
</dbReference>
<evidence type="ECO:0000256" key="8">
    <source>
        <dbReference type="ARBA" id="ARBA00023163"/>
    </source>
</evidence>